<dbReference type="PROSITE" id="PS51085">
    <property type="entry name" value="2FE2S_FER_2"/>
    <property type="match status" value="1"/>
</dbReference>
<dbReference type="InterPro" id="IPR040506">
    <property type="entry name" value="RACo_linker"/>
</dbReference>
<evidence type="ECO:0000313" key="2">
    <source>
        <dbReference type="EMBL" id="KPV49756.1"/>
    </source>
</evidence>
<dbReference type="InterPro" id="IPR036010">
    <property type="entry name" value="2Fe-2S_ferredoxin-like_sf"/>
</dbReference>
<dbReference type="Gene3D" id="3.10.20.880">
    <property type="match status" value="1"/>
</dbReference>
<comment type="caution">
    <text evidence="2">The sequence shown here is derived from an EMBL/GenBank/DDBJ whole genome shotgun (WGS) entry which is preliminary data.</text>
</comment>
<dbReference type="Gene3D" id="3.30.420.480">
    <property type="entry name" value="Domain of unknown function (DUF4445)"/>
    <property type="match status" value="1"/>
</dbReference>
<dbReference type="Proteomes" id="UP000050509">
    <property type="component" value="Unassembled WGS sequence"/>
</dbReference>
<dbReference type="InterPro" id="IPR012675">
    <property type="entry name" value="Beta-grasp_dom_sf"/>
</dbReference>
<dbReference type="InterPro" id="IPR052911">
    <property type="entry name" value="Corrinoid_activation_enz"/>
</dbReference>
<dbReference type="PANTHER" id="PTHR42895">
    <property type="entry name" value="IRON-SULFUR CLUSTER-BINDING PROTEIN-RELATED"/>
    <property type="match status" value="1"/>
</dbReference>
<feature type="domain" description="2Fe-2S ferredoxin-type" evidence="1">
    <location>
        <begin position="4"/>
        <end position="109"/>
    </location>
</feature>
<dbReference type="EMBL" id="LJCR01001769">
    <property type="protein sequence ID" value="KPV49756.1"/>
    <property type="molecule type" value="Genomic_DNA"/>
</dbReference>
<protein>
    <recommendedName>
        <fullName evidence="1">2Fe-2S ferredoxin-type domain-containing protein</fullName>
    </recommendedName>
</protein>
<evidence type="ECO:0000259" key="1">
    <source>
        <dbReference type="PROSITE" id="PS51085"/>
    </source>
</evidence>
<dbReference type="SUPFAM" id="SSF54292">
    <property type="entry name" value="2Fe-2S ferredoxin-like"/>
    <property type="match status" value="1"/>
</dbReference>
<name>A0A0P9CUW5_9CHLR</name>
<dbReference type="Pfam" id="PF00111">
    <property type="entry name" value="Fer2"/>
    <property type="match status" value="1"/>
</dbReference>
<reference evidence="2 3" key="1">
    <citation type="submission" date="2015-09" db="EMBL/GenBank/DDBJ databases">
        <title>Draft genome sequence of Kouleothrix aurantiaca JCM 19913.</title>
        <authorList>
            <person name="Hemp J."/>
        </authorList>
    </citation>
    <scope>NUCLEOTIDE SEQUENCE [LARGE SCALE GENOMIC DNA]</scope>
    <source>
        <strain evidence="2 3">COM-B</strain>
    </source>
</reference>
<dbReference type="InterPro" id="IPR001041">
    <property type="entry name" value="2Fe-2S_ferredoxin-type"/>
</dbReference>
<dbReference type="Gene3D" id="3.10.20.30">
    <property type="match status" value="1"/>
</dbReference>
<dbReference type="AlphaFoldDB" id="A0A0P9CUW5"/>
<gene>
    <name evidence="2" type="ORF">SE17_30805</name>
</gene>
<dbReference type="PANTHER" id="PTHR42895:SF2">
    <property type="entry name" value="IRON-SULFUR CLUSTER PROTEIN"/>
    <property type="match status" value="1"/>
</dbReference>
<dbReference type="InterPro" id="IPR042259">
    <property type="entry name" value="Raco-like_middle_sf"/>
</dbReference>
<organism evidence="2 3">
    <name type="scientific">Kouleothrix aurantiaca</name>
    <dbReference type="NCBI Taxonomy" id="186479"/>
    <lineage>
        <taxon>Bacteria</taxon>
        <taxon>Bacillati</taxon>
        <taxon>Chloroflexota</taxon>
        <taxon>Chloroflexia</taxon>
        <taxon>Chloroflexales</taxon>
        <taxon>Roseiflexineae</taxon>
        <taxon>Roseiflexaceae</taxon>
        <taxon>Kouleothrix</taxon>
    </lineage>
</organism>
<keyword evidence="3" id="KW-1185">Reference proteome</keyword>
<feature type="non-terminal residue" evidence="2">
    <location>
        <position position="232"/>
    </location>
</feature>
<proteinExistence type="predicted"/>
<dbReference type="GO" id="GO:0051536">
    <property type="term" value="F:iron-sulfur cluster binding"/>
    <property type="evidence" value="ECO:0007669"/>
    <property type="project" value="InterPro"/>
</dbReference>
<evidence type="ECO:0000313" key="3">
    <source>
        <dbReference type="Proteomes" id="UP000050509"/>
    </source>
</evidence>
<dbReference type="Pfam" id="PF17650">
    <property type="entry name" value="RACo_linker"/>
    <property type="match status" value="1"/>
</dbReference>
<accession>A0A0P9CUW5</accession>
<dbReference type="CDD" id="cd00207">
    <property type="entry name" value="fer2"/>
    <property type="match status" value="1"/>
</dbReference>
<sequence>MTNHRVVFQPSGRQGTVAEGTTLLDAARRLGVDVDSICGGRQTCGKCKILVENGEFAKYALESSAAHLSSADATETDYFAHHGGMPNGARLSCAACISGDVLVTVPPESQSHRQIIRKTATERVIEVDPTVRQVFVEVEQHELGARKGDWERLQEALAREWDFQNLHIDLQALRRLGPALKSGKHRITVVVWNDAEVIDVQPGYHEGVYGLAVDVGSTTVAAHLCDLRTGAV</sequence>